<feature type="domain" description="EF-hand" evidence="3">
    <location>
        <begin position="703"/>
        <end position="738"/>
    </location>
</feature>
<evidence type="ECO:0000256" key="1">
    <source>
        <dbReference type="SAM" id="Coils"/>
    </source>
</evidence>
<feature type="coiled-coil region" evidence="1">
    <location>
        <begin position="547"/>
        <end position="581"/>
    </location>
</feature>
<feature type="coiled-coil region" evidence="1">
    <location>
        <begin position="151"/>
        <end position="204"/>
    </location>
</feature>
<dbReference type="Gene3D" id="1.10.238.10">
    <property type="entry name" value="EF-hand"/>
    <property type="match status" value="1"/>
</dbReference>
<name>A0ABN9VBH1_9DINO</name>
<feature type="region of interest" description="Disordered" evidence="2">
    <location>
        <begin position="114"/>
        <end position="138"/>
    </location>
</feature>
<evidence type="ECO:0000313" key="5">
    <source>
        <dbReference type="Proteomes" id="UP001189429"/>
    </source>
</evidence>
<accession>A0ABN9VBH1</accession>
<organism evidence="4 5">
    <name type="scientific">Prorocentrum cordatum</name>
    <dbReference type="NCBI Taxonomy" id="2364126"/>
    <lineage>
        <taxon>Eukaryota</taxon>
        <taxon>Sar</taxon>
        <taxon>Alveolata</taxon>
        <taxon>Dinophyceae</taxon>
        <taxon>Prorocentrales</taxon>
        <taxon>Prorocentraceae</taxon>
        <taxon>Prorocentrum</taxon>
    </lineage>
</organism>
<dbReference type="SUPFAM" id="SSF47473">
    <property type="entry name" value="EF-hand"/>
    <property type="match status" value="1"/>
</dbReference>
<gene>
    <name evidence="4" type="ORF">PCOR1329_LOCUS56506</name>
</gene>
<dbReference type="InterPro" id="IPR002048">
    <property type="entry name" value="EF_hand_dom"/>
</dbReference>
<dbReference type="InterPro" id="IPR011992">
    <property type="entry name" value="EF-hand-dom_pair"/>
</dbReference>
<evidence type="ECO:0000256" key="2">
    <source>
        <dbReference type="SAM" id="MobiDB-lite"/>
    </source>
</evidence>
<dbReference type="Proteomes" id="UP001189429">
    <property type="component" value="Unassembled WGS sequence"/>
</dbReference>
<feature type="coiled-coil region" evidence="1">
    <location>
        <begin position="250"/>
        <end position="305"/>
    </location>
</feature>
<dbReference type="EMBL" id="CAUYUJ010016952">
    <property type="protein sequence ID" value="CAK0870379.1"/>
    <property type="molecule type" value="Genomic_DNA"/>
</dbReference>
<proteinExistence type="predicted"/>
<evidence type="ECO:0000313" key="4">
    <source>
        <dbReference type="EMBL" id="CAK0870379.1"/>
    </source>
</evidence>
<reference evidence="4" key="1">
    <citation type="submission" date="2023-10" db="EMBL/GenBank/DDBJ databases">
        <authorList>
            <person name="Chen Y."/>
            <person name="Shah S."/>
            <person name="Dougan E. K."/>
            <person name="Thang M."/>
            <person name="Chan C."/>
        </authorList>
    </citation>
    <scope>NUCLEOTIDE SEQUENCE [LARGE SCALE GENOMIC DNA]</scope>
</reference>
<sequence length="896" mass="99406">MPETVGSERQITVQGCTHATVGAIVRGAFTLSTENHGKPAYKKDSQVNGLDVMLYFWDERDGPSFCGWWFGPKIGGDQVWAYHPAKEASSPPKAGWKVPYDGPVDTTFVLTPGAAQQPASNGAQNQLQQQMRATPQVANPQLQQQQQWQQQQQMQLQQQQLQQQQMQLQKQQQMQLQQQLLRQQQQQQMEAVRVQQQKQQQEQRATLAVRRVIQLMRAAREETFDALKAQLDEVLAKELGNCGAQQARIQQEAEQGLEAAKLLIAQAKEAEEKRKAAVANAELLLKELEGYIVEAEEKGKALKEEAKPFSESAEMSLDDVIAAVATVEEAGAAAKDKMKVCTDFITARGAELRVSIPIAPPSQASAEKPASEKPTFQALLQRIIECTKGNEATLKEAQDQKAKVTKKASAKKLIDVQDALFDKYASKDGFLGKPEAKKFAKAECDCTLSAKDCDRIFAIHVPEGSKGFRRESFQRLRCAIGIVREKAKDSVRKAAREEKEKALSELKAKLQAKVASALQEATAAEGLVAEAEGAATPLHAKVATSSVAELAKLVEEVDALIEQARESVQELKKTIAGVSEGVDPQLTFWLAAEMRQVNMKTVPLEPRLMKVDMMVTRFRDEFKKKEMQELDVVEKRVLRHVRHHQKEDGLKVEELFDLLDADKVGNVNEKGFLKFLGSCKTAPKEDKESEAEKAEQDEGDGMPPTEELKRLFKYLDEDDEGSVPKERMTQWLKVYMKVAKETVMSTELGIQAGENVRRLDEGEAVEVVSAPQKEETVGVLRVRGIAMKDMAEGWVTLQGSQGSKFLVEGGNLFKVVKETILTASFSLGGEGDKESPKKLKDSSRKLRAGELVEVREWPKKEEASGLVRMKCRVKTDGSVGWVTVVGNQGAKFLELA</sequence>
<dbReference type="PROSITE" id="PS50222">
    <property type="entry name" value="EF_HAND_2"/>
    <property type="match status" value="1"/>
</dbReference>
<feature type="compositionally biased region" description="Polar residues" evidence="2">
    <location>
        <begin position="117"/>
        <end position="138"/>
    </location>
</feature>
<feature type="region of interest" description="Disordered" evidence="2">
    <location>
        <begin position="683"/>
        <end position="705"/>
    </location>
</feature>
<keyword evidence="1" id="KW-0175">Coiled coil</keyword>
<protein>
    <recommendedName>
        <fullName evidence="3">EF-hand domain-containing protein</fullName>
    </recommendedName>
</protein>
<feature type="coiled-coil region" evidence="1">
    <location>
        <begin position="492"/>
        <end position="520"/>
    </location>
</feature>
<comment type="caution">
    <text evidence="4">The sequence shown here is derived from an EMBL/GenBank/DDBJ whole genome shotgun (WGS) entry which is preliminary data.</text>
</comment>
<keyword evidence="5" id="KW-1185">Reference proteome</keyword>
<evidence type="ECO:0000259" key="3">
    <source>
        <dbReference type="PROSITE" id="PS50222"/>
    </source>
</evidence>
<feature type="compositionally biased region" description="Basic and acidic residues" evidence="2">
    <location>
        <begin position="683"/>
        <end position="696"/>
    </location>
</feature>